<dbReference type="KEGG" id="cput:CONPUDRAFT_118052"/>
<dbReference type="GeneID" id="19199359"/>
<dbReference type="InterPro" id="IPR001206">
    <property type="entry name" value="Diacylglycerol_kinase_cat_dom"/>
</dbReference>
<dbReference type="PANTHER" id="PTHR12358:SF105">
    <property type="entry name" value="DAGKC DOMAIN-CONTAINING PROTEIN"/>
    <property type="match status" value="1"/>
</dbReference>
<dbReference type="AlphaFoldDB" id="A0A5M3N2P2"/>
<dbReference type="InterPro" id="IPR050187">
    <property type="entry name" value="Lipid_Phosphate_FormReg"/>
</dbReference>
<dbReference type="Gene3D" id="3.40.50.10330">
    <property type="entry name" value="Probable inorganic polyphosphate/atp-NAD kinase, domain 1"/>
    <property type="match status" value="1"/>
</dbReference>
<dbReference type="GO" id="GO:0001727">
    <property type="term" value="F:lipid kinase activity"/>
    <property type="evidence" value="ECO:0007669"/>
    <property type="project" value="TreeGrafter"/>
</dbReference>
<name>A0A5M3N2P2_CONPW</name>
<keyword evidence="3" id="KW-1185">Reference proteome</keyword>
<dbReference type="GO" id="GO:0016020">
    <property type="term" value="C:membrane"/>
    <property type="evidence" value="ECO:0007669"/>
    <property type="project" value="TreeGrafter"/>
</dbReference>
<dbReference type="EMBL" id="JH711574">
    <property type="protein sequence ID" value="EIW85294.1"/>
    <property type="molecule type" value="Genomic_DNA"/>
</dbReference>
<gene>
    <name evidence="2" type="ORF">CONPUDRAFT_118052</name>
</gene>
<evidence type="ECO:0000313" key="2">
    <source>
        <dbReference type="EMBL" id="EIW85294.1"/>
    </source>
</evidence>
<dbReference type="PROSITE" id="PS50146">
    <property type="entry name" value="DAGK"/>
    <property type="match status" value="1"/>
</dbReference>
<dbReference type="InterPro" id="IPR017438">
    <property type="entry name" value="ATP-NAD_kinase_N"/>
</dbReference>
<evidence type="ECO:0000259" key="1">
    <source>
        <dbReference type="PROSITE" id="PS50146"/>
    </source>
</evidence>
<dbReference type="Proteomes" id="UP000053558">
    <property type="component" value="Unassembled WGS sequence"/>
</dbReference>
<dbReference type="InterPro" id="IPR016064">
    <property type="entry name" value="NAD/diacylglycerol_kinase_sf"/>
</dbReference>
<dbReference type="GO" id="GO:0046512">
    <property type="term" value="P:sphingosine biosynthetic process"/>
    <property type="evidence" value="ECO:0007669"/>
    <property type="project" value="TreeGrafter"/>
</dbReference>
<dbReference type="RefSeq" id="XP_007764825.1">
    <property type="nucleotide sequence ID" value="XM_007766635.1"/>
</dbReference>
<sequence length="400" mass="43891">MAVVVIYNPACGDRTADAFFADHVFPLLEANNIQPALTVRTERDGHAGQAIVDFLETYAGESLVHVVLGSGDGTLHEIINALSFVTFKGDRANTSPPSIGFSLVPCGTANALYASLFPAKKEDKIAYRLQSLHSFIARGPIQSLTLSFSSLSSPPSSKQRRPKVAVSAVVTSTSLHASILDDSEKLRESIPGLERFKVAAAQNMSRWYHSYAKLLPLSKEGTVQIYDPQSNQFVTHDDSDEDTPFVDVYGPFAYFLSTVNVDRLEPEFRITPLTSQIPPQEPSLDVIMVRPERDPTFTVDSEETRVAFAKKTMAVLMEAYKDGNHVNLRYNSSGEVSSTYDGPTVVEYVRCGGWEWMPDDTDEKAHLLCCDGTIFNVQKEGRVVCLAARASANAGFTVHV</sequence>
<protein>
    <recommendedName>
        <fullName evidence="1">DAGKc domain-containing protein</fullName>
    </recommendedName>
</protein>
<dbReference type="OMA" id="GWEWIPD"/>
<reference evidence="3" key="1">
    <citation type="journal article" date="2012" name="Science">
        <title>The Paleozoic origin of enzymatic lignin decomposition reconstructed from 31 fungal genomes.</title>
        <authorList>
            <person name="Floudas D."/>
            <person name="Binder M."/>
            <person name="Riley R."/>
            <person name="Barry K."/>
            <person name="Blanchette R.A."/>
            <person name="Henrissat B."/>
            <person name="Martinez A.T."/>
            <person name="Otillar R."/>
            <person name="Spatafora J.W."/>
            <person name="Yadav J.S."/>
            <person name="Aerts A."/>
            <person name="Benoit I."/>
            <person name="Boyd A."/>
            <person name="Carlson A."/>
            <person name="Copeland A."/>
            <person name="Coutinho P.M."/>
            <person name="de Vries R.P."/>
            <person name="Ferreira P."/>
            <person name="Findley K."/>
            <person name="Foster B."/>
            <person name="Gaskell J."/>
            <person name="Glotzer D."/>
            <person name="Gorecki P."/>
            <person name="Heitman J."/>
            <person name="Hesse C."/>
            <person name="Hori C."/>
            <person name="Igarashi K."/>
            <person name="Jurgens J.A."/>
            <person name="Kallen N."/>
            <person name="Kersten P."/>
            <person name="Kohler A."/>
            <person name="Kuees U."/>
            <person name="Kumar T.K.A."/>
            <person name="Kuo A."/>
            <person name="LaButti K."/>
            <person name="Larrondo L.F."/>
            <person name="Lindquist E."/>
            <person name="Ling A."/>
            <person name="Lombard V."/>
            <person name="Lucas S."/>
            <person name="Lundell T."/>
            <person name="Martin R."/>
            <person name="McLaughlin D.J."/>
            <person name="Morgenstern I."/>
            <person name="Morin E."/>
            <person name="Murat C."/>
            <person name="Nagy L.G."/>
            <person name="Nolan M."/>
            <person name="Ohm R.A."/>
            <person name="Patyshakuliyeva A."/>
            <person name="Rokas A."/>
            <person name="Ruiz-Duenas F.J."/>
            <person name="Sabat G."/>
            <person name="Salamov A."/>
            <person name="Samejima M."/>
            <person name="Schmutz J."/>
            <person name="Slot J.C."/>
            <person name="St John F."/>
            <person name="Stenlid J."/>
            <person name="Sun H."/>
            <person name="Sun S."/>
            <person name="Syed K."/>
            <person name="Tsang A."/>
            <person name="Wiebenga A."/>
            <person name="Young D."/>
            <person name="Pisabarro A."/>
            <person name="Eastwood D.C."/>
            <person name="Martin F."/>
            <person name="Cullen D."/>
            <person name="Grigoriev I.V."/>
            <person name="Hibbett D.S."/>
        </authorList>
    </citation>
    <scope>NUCLEOTIDE SEQUENCE [LARGE SCALE GENOMIC DNA]</scope>
    <source>
        <strain evidence="3">RWD-64-598 SS2</strain>
    </source>
</reference>
<dbReference type="Gene3D" id="2.60.200.40">
    <property type="match status" value="1"/>
</dbReference>
<accession>A0A5M3N2P2</accession>
<evidence type="ECO:0000313" key="3">
    <source>
        <dbReference type="Proteomes" id="UP000053558"/>
    </source>
</evidence>
<dbReference type="SUPFAM" id="SSF111331">
    <property type="entry name" value="NAD kinase/diacylglycerol kinase-like"/>
    <property type="match status" value="1"/>
</dbReference>
<feature type="domain" description="DAGKc" evidence="1">
    <location>
        <begin position="1"/>
        <end position="150"/>
    </location>
</feature>
<dbReference type="GO" id="GO:0005737">
    <property type="term" value="C:cytoplasm"/>
    <property type="evidence" value="ECO:0007669"/>
    <property type="project" value="TreeGrafter"/>
</dbReference>
<organism evidence="2 3">
    <name type="scientific">Coniophora puteana (strain RWD-64-598)</name>
    <name type="common">Brown rot fungus</name>
    <dbReference type="NCBI Taxonomy" id="741705"/>
    <lineage>
        <taxon>Eukaryota</taxon>
        <taxon>Fungi</taxon>
        <taxon>Dikarya</taxon>
        <taxon>Basidiomycota</taxon>
        <taxon>Agaricomycotina</taxon>
        <taxon>Agaricomycetes</taxon>
        <taxon>Agaricomycetidae</taxon>
        <taxon>Boletales</taxon>
        <taxon>Coniophorineae</taxon>
        <taxon>Coniophoraceae</taxon>
        <taxon>Coniophora</taxon>
    </lineage>
</organism>
<dbReference type="PANTHER" id="PTHR12358">
    <property type="entry name" value="SPHINGOSINE KINASE"/>
    <property type="match status" value="1"/>
</dbReference>
<proteinExistence type="predicted"/>
<dbReference type="OrthoDB" id="336240at2759"/>
<dbReference type="Pfam" id="PF00781">
    <property type="entry name" value="DAGK_cat"/>
    <property type="match status" value="1"/>
</dbReference>
<comment type="caution">
    <text evidence="2">The sequence shown here is derived from an EMBL/GenBank/DDBJ whole genome shotgun (WGS) entry which is preliminary data.</text>
</comment>